<evidence type="ECO:0000256" key="1">
    <source>
        <dbReference type="SAM" id="SignalP"/>
    </source>
</evidence>
<accession>A0ABP9E8W6</accession>
<dbReference type="Proteomes" id="UP001499988">
    <property type="component" value="Unassembled WGS sequence"/>
</dbReference>
<dbReference type="PANTHER" id="PTHR40590:SF1">
    <property type="entry name" value="CYTOPLASMIC PROTEIN"/>
    <property type="match status" value="1"/>
</dbReference>
<dbReference type="InterPro" id="IPR047111">
    <property type="entry name" value="YbaP-like"/>
</dbReference>
<evidence type="ECO:0000313" key="2">
    <source>
        <dbReference type="EMBL" id="GAA4871403.1"/>
    </source>
</evidence>
<dbReference type="InterPro" id="IPR002816">
    <property type="entry name" value="TraB/PrgY/GumN_fam"/>
</dbReference>
<feature type="signal peptide" evidence="1">
    <location>
        <begin position="1"/>
        <end position="20"/>
    </location>
</feature>
<organism evidence="2 3">
    <name type="scientific">Ferrimonas pelagia</name>
    <dbReference type="NCBI Taxonomy" id="1177826"/>
    <lineage>
        <taxon>Bacteria</taxon>
        <taxon>Pseudomonadati</taxon>
        <taxon>Pseudomonadota</taxon>
        <taxon>Gammaproteobacteria</taxon>
        <taxon>Alteromonadales</taxon>
        <taxon>Ferrimonadaceae</taxon>
        <taxon>Ferrimonas</taxon>
    </lineage>
</organism>
<dbReference type="RefSeq" id="WP_345332021.1">
    <property type="nucleotide sequence ID" value="NZ_BAABJZ010000002.1"/>
</dbReference>
<name>A0ABP9E8W6_9GAMM</name>
<dbReference type="Pfam" id="PF01963">
    <property type="entry name" value="TraB_PrgY_gumN"/>
    <property type="match status" value="1"/>
</dbReference>
<comment type="caution">
    <text evidence="2">The sequence shown here is derived from an EMBL/GenBank/DDBJ whole genome shotgun (WGS) entry which is preliminary data.</text>
</comment>
<evidence type="ECO:0000313" key="3">
    <source>
        <dbReference type="Proteomes" id="UP001499988"/>
    </source>
</evidence>
<feature type="chain" id="PRO_5046179190" evidence="1">
    <location>
        <begin position="21"/>
        <end position="279"/>
    </location>
</feature>
<dbReference type="EMBL" id="BAABJZ010000002">
    <property type="protein sequence ID" value="GAA4871403.1"/>
    <property type="molecule type" value="Genomic_DNA"/>
</dbReference>
<protein>
    <submittedName>
        <fullName evidence="2">TraB/GumN family protein</fullName>
    </submittedName>
</protein>
<dbReference type="PANTHER" id="PTHR40590">
    <property type="entry name" value="CYTOPLASMIC PROTEIN-RELATED"/>
    <property type="match status" value="1"/>
</dbReference>
<reference evidence="3" key="1">
    <citation type="journal article" date="2019" name="Int. J. Syst. Evol. Microbiol.">
        <title>The Global Catalogue of Microorganisms (GCM) 10K type strain sequencing project: providing services to taxonomists for standard genome sequencing and annotation.</title>
        <authorList>
            <consortium name="The Broad Institute Genomics Platform"/>
            <consortium name="The Broad Institute Genome Sequencing Center for Infectious Disease"/>
            <person name="Wu L."/>
            <person name="Ma J."/>
        </authorList>
    </citation>
    <scope>NUCLEOTIDE SEQUENCE [LARGE SCALE GENOMIC DNA]</scope>
    <source>
        <strain evidence="3">JCM 18401</strain>
    </source>
</reference>
<dbReference type="CDD" id="cd14789">
    <property type="entry name" value="Tiki"/>
    <property type="match status" value="1"/>
</dbReference>
<keyword evidence="3" id="KW-1185">Reference proteome</keyword>
<sequence length="279" mass="30669">MKKWIGLVVWFCCALSVAQAKPGDQPVFFKLEAQGHTAWLLGSIHVGEASFYPLPEQIEAAFTQATSLALEADPNDPNSQALVMAHALAKGALPKALAKDLEAYCGQLGIPCDQRLAPWLLSAQIAMSQMSAAGYYPVHGIEAHLLQRWRGNVLELEGMERQLTIFASLSDTAQHEMLAAALVGQDDEFEQLIRAWRQGDKEALAEQMKEGMAGSPELWQKLMVDRNQDMAAILGQWLGQYDQMFVVIGAGHLVGQGSIPQLLQQQGIAITDCWQQRCQ</sequence>
<keyword evidence="1" id="KW-0732">Signal</keyword>
<gene>
    <name evidence="2" type="ORF">GCM10023333_00200</name>
</gene>
<proteinExistence type="predicted"/>